<evidence type="ECO:0008006" key="10">
    <source>
        <dbReference type="Google" id="ProtNLM"/>
    </source>
</evidence>
<keyword evidence="2 5" id="KW-0812">Transmembrane</keyword>
<dbReference type="GO" id="GO:0030134">
    <property type="term" value="C:COPII-coated ER to Golgi transport vesicle"/>
    <property type="evidence" value="ECO:0007669"/>
    <property type="project" value="TreeGrafter"/>
</dbReference>
<evidence type="ECO:0000256" key="3">
    <source>
        <dbReference type="ARBA" id="ARBA00022989"/>
    </source>
</evidence>
<sequence length="393" mass="43904">MAIFNKLRNLDAYPKVNEDFYSRTFSGGIITIVSSVIMILLFISELSLYLSTVTESQLVVDTARGETLQINFDVTFLTIPCTILSLDAMDISGEQHLDIRHDIVKKRIDSHGNVIEVRPDTMGAPVIEKPLQSHGGRLEHNETYCGSCYGAAATDEDCCNSCEEVREAYKKKGWAIANTDLIDQCKREGFIQKVKEEAGEGCNVYGFIEVNKVAGHFQFVPGKSFHLSNIDLTDLMTFQQGNFNISHKINKLAFGDYYPGRVNPLDGAQWDQQIAGGLYQYFIKVVPTIYTDIRGHKIQTNQFSVTEHFKGPEGGHLPSVLPGQKRSLPGVYFYYDLSPIKVTFTERSNSFLHFLTNVCAIVGGVFTVAGILDSFIYHGQKTLRKKLEIGKLG</sequence>
<feature type="domain" description="Endoplasmic reticulum vesicle transporter C-terminal" evidence="6">
    <location>
        <begin position="148"/>
        <end position="373"/>
    </location>
</feature>
<name>A0A7N0TW20_KALFE</name>
<evidence type="ECO:0000256" key="4">
    <source>
        <dbReference type="ARBA" id="ARBA00023136"/>
    </source>
</evidence>
<feature type="domain" description="Endoplasmic reticulum vesicle transporter N-terminal" evidence="7">
    <location>
        <begin position="7"/>
        <end position="96"/>
    </location>
</feature>
<feature type="transmembrane region" description="Helical" evidence="5">
    <location>
        <begin position="351"/>
        <end position="377"/>
    </location>
</feature>
<dbReference type="InterPro" id="IPR039542">
    <property type="entry name" value="Erv_N"/>
</dbReference>
<dbReference type="Proteomes" id="UP000594263">
    <property type="component" value="Unplaced"/>
</dbReference>
<evidence type="ECO:0000313" key="8">
    <source>
        <dbReference type="EnsemblPlants" id="Kaladp0047s0124.1.v1.1"/>
    </source>
</evidence>
<dbReference type="EnsemblPlants" id="Kaladp0047s0124.1.v1.1">
    <property type="protein sequence ID" value="Kaladp0047s0124.1.v1.1"/>
    <property type="gene ID" value="Kaladp0047s0124.v1.1"/>
</dbReference>
<comment type="subcellular location">
    <subcellularLocation>
        <location evidence="1">Membrane</location>
    </subcellularLocation>
</comment>
<protein>
    <recommendedName>
        <fullName evidence="10">Endoplasmic reticulum-Golgi intermediate compartment protein 3</fullName>
    </recommendedName>
</protein>
<dbReference type="PANTHER" id="PTHR10984:SF82">
    <property type="entry name" value="ENDOPLASMIC RETICULUM VESICLE TRANSPORTER PROTEIN"/>
    <property type="match status" value="1"/>
</dbReference>
<proteinExistence type="predicted"/>
<evidence type="ECO:0000259" key="7">
    <source>
        <dbReference type="Pfam" id="PF13850"/>
    </source>
</evidence>
<dbReference type="AlphaFoldDB" id="A0A7N0TW20"/>
<keyword evidence="4 5" id="KW-0472">Membrane</keyword>
<dbReference type="GO" id="GO:0016020">
    <property type="term" value="C:membrane"/>
    <property type="evidence" value="ECO:0007669"/>
    <property type="project" value="UniProtKB-SubCell"/>
</dbReference>
<evidence type="ECO:0000256" key="5">
    <source>
        <dbReference type="SAM" id="Phobius"/>
    </source>
</evidence>
<dbReference type="Gramene" id="Kaladp0047s0124.1.v1.1">
    <property type="protein sequence ID" value="Kaladp0047s0124.1.v1.1"/>
    <property type="gene ID" value="Kaladp0047s0124.v1.1"/>
</dbReference>
<keyword evidence="3 5" id="KW-1133">Transmembrane helix</keyword>
<evidence type="ECO:0000256" key="2">
    <source>
        <dbReference type="ARBA" id="ARBA00022692"/>
    </source>
</evidence>
<evidence type="ECO:0000256" key="1">
    <source>
        <dbReference type="ARBA" id="ARBA00004370"/>
    </source>
</evidence>
<dbReference type="PANTHER" id="PTHR10984">
    <property type="entry name" value="ENDOPLASMIC RETICULUM-GOLGI INTERMEDIATE COMPARTMENT PROTEIN"/>
    <property type="match status" value="1"/>
</dbReference>
<feature type="transmembrane region" description="Helical" evidence="5">
    <location>
        <begin position="20"/>
        <end position="43"/>
    </location>
</feature>
<dbReference type="InterPro" id="IPR045888">
    <property type="entry name" value="Erv"/>
</dbReference>
<accession>A0A7N0TW20</accession>
<evidence type="ECO:0000259" key="6">
    <source>
        <dbReference type="Pfam" id="PF07970"/>
    </source>
</evidence>
<organism evidence="8 9">
    <name type="scientific">Kalanchoe fedtschenkoi</name>
    <name type="common">Lavender scallops</name>
    <name type="synonym">South American air plant</name>
    <dbReference type="NCBI Taxonomy" id="63787"/>
    <lineage>
        <taxon>Eukaryota</taxon>
        <taxon>Viridiplantae</taxon>
        <taxon>Streptophyta</taxon>
        <taxon>Embryophyta</taxon>
        <taxon>Tracheophyta</taxon>
        <taxon>Spermatophyta</taxon>
        <taxon>Magnoliopsida</taxon>
        <taxon>eudicotyledons</taxon>
        <taxon>Gunneridae</taxon>
        <taxon>Pentapetalae</taxon>
        <taxon>Saxifragales</taxon>
        <taxon>Crassulaceae</taxon>
        <taxon>Kalanchoe</taxon>
    </lineage>
</organism>
<dbReference type="OMA" id="GWAIANT"/>
<dbReference type="GO" id="GO:0005783">
    <property type="term" value="C:endoplasmic reticulum"/>
    <property type="evidence" value="ECO:0007669"/>
    <property type="project" value="TreeGrafter"/>
</dbReference>
<evidence type="ECO:0000313" key="9">
    <source>
        <dbReference type="Proteomes" id="UP000594263"/>
    </source>
</evidence>
<dbReference type="InterPro" id="IPR012936">
    <property type="entry name" value="Erv_C"/>
</dbReference>
<dbReference type="Pfam" id="PF07970">
    <property type="entry name" value="COPIIcoated_ERV"/>
    <property type="match status" value="1"/>
</dbReference>
<dbReference type="Pfam" id="PF13850">
    <property type="entry name" value="ERGIC_N"/>
    <property type="match status" value="1"/>
</dbReference>
<keyword evidence="9" id="KW-1185">Reference proteome</keyword>
<reference evidence="8" key="1">
    <citation type="submission" date="2021-01" db="UniProtKB">
        <authorList>
            <consortium name="EnsemblPlants"/>
        </authorList>
    </citation>
    <scope>IDENTIFICATION</scope>
</reference>